<comment type="caution">
    <text evidence="1">The sequence shown here is derived from an EMBL/GenBank/DDBJ whole genome shotgun (WGS) entry which is preliminary data.</text>
</comment>
<accession>A0ABP0G8T3</accession>
<dbReference type="Proteomes" id="UP001642483">
    <property type="component" value="Unassembled WGS sequence"/>
</dbReference>
<keyword evidence="2" id="KW-1185">Reference proteome</keyword>
<evidence type="ECO:0000313" key="2">
    <source>
        <dbReference type="Proteomes" id="UP001642483"/>
    </source>
</evidence>
<organism evidence="1 2">
    <name type="scientific">Clavelina lepadiformis</name>
    <name type="common">Light-bulb sea squirt</name>
    <name type="synonym">Ascidia lepadiformis</name>
    <dbReference type="NCBI Taxonomy" id="159417"/>
    <lineage>
        <taxon>Eukaryota</taxon>
        <taxon>Metazoa</taxon>
        <taxon>Chordata</taxon>
        <taxon>Tunicata</taxon>
        <taxon>Ascidiacea</taxon>
        <taxon>Aplousobranchia</taxon>
        <taxon>Clavelinidae</taxon>
        <taxon>Clavelina</taxon>
    </lineage>
</organism>
<sequence>MPELESEAARNFISTPNGVNLLAFHGTLDYDCAIIFKNCLYEDLMQLDNLIQREMATSSDQLTLKEVNCNFRDDSLLKKILGRVGKHDKSDERHNHSEGLEWKVESSKMNRVRTVELQKKVTVGILFIFSNLL</sequence>
<name>A0ABP0G8T3_CLALP</name>
<gene>
    <name evidence="1" type="ORF">CVLEPA_LOCUS18442</name>
</gene>
<protein>
    <submittedName>
        <fullName evidence="1">Uncharacterized protein</fullName>
    </submittedName>
</protein>
<evidence type="ECO:0000313" key="1">
    <source>
        <dbReference type="EMBL" id="CAK8686520.1"/>
    </source>
</evidence>
<reference evidence="1 2" key="1">
    <citation type="submission" date="2024-02" db="EMBL/GenBank/DDBJ databases">
        <authorList>
            <person name="Daric V."/>
            <person name="Darras S."/>
        </authorList>
    </citation>
    <scope>NUCLEOTIDE SEQUENCE [LARGE SCALE GENOMIC DNA]</scope>
</reference>
<dbReference type="EMBL" id="CAWYQH010000102">
    <property type="protein sequence ID" value="CAK8686520.1"/>
    <property type="molecule type" value="Genomic_DNA"/>
</dbReference>
<proteinExistence type="predicted"/>